<dbReference type="InterPro" id="IPR050194">
    <property type="entry name" value="Glycosyltransferase_grp1"/>
</dbReference>
<dbReference type="Pfam" id="PF13439">
    <property type="entry name" value="Glyco_transf_4"/>
    <property type="match status" value="1"/>
</dbReference>
<proteinExistence type="predicted"/>
<protein>
    <submittedName>
        <fullName evidence="2">Colanic acid biosynthesis glycosyltransferase WcaL</fullName>
    </submittedName>
</protein>
<comment type="caution">
    <text evidence="2">The sequence shown here is derived from an EMBL/GenBank/DDBJ whole genome shotgun (WGS) entry which is preliminary data.</text>
</comment>
<dbReference type="EMBL" id="DSRU01000146">
    <property type="protein sequence ID" value="HFM98088.1"/>
    <property type="molecule type" value="Genomic_DNA"/>
</dbReference>
<name>A0A7C3KEJ5_9CYAN</name>
<dbReference type="Gene3D" id="3.40.50.2000">
    <property type="entry name" value="Glycogen Phosphorylase B"/>
    <property type="match status" value="2"/>
</dbReference>
<dbReference type="PANTHER" id="PTHR45947">
    <property type="entry name" value="SULFOQUINOVOSYL TRANSFERASE SQD2"/>
    <property type="match status" value="1"/>
</dbReference>
<keyword evidence="2" id="KW-0808">Transferase</keyword>
<dbReference type="Pfam" id="PF13692">
    <property type="entry name" value="Glyco_trans_1_4"/>
    <property type="match status" value="1"/>
</dbReference>
<gene>
    <name evidence="2" type="ORF">ENR64_10100</name>
</gene>
<sequence>MKIAYLVNQYPKVSHSFIRREILAIEACGMPVERFSIRDLAAELVDADDKTERQKTRYLLGNGASGLVKGLLNAAVTRPGKLLAAARLAFKVGRRSDRGLLLHAAYLAEACLLRQWLAQAGVHHLHVHFGTNSTTVAMLCRVLGGPTYSFTVHGPEEFDKPQAIALPEKIRRAAFVAGISSFTKSQLFRWCDYTDWAKIHIVHCGVDQAFLDHPVEPISPEPRFVCIGRLSEQKGHLLLLQAASQLASEGQKFKLIFVGDGPLREQIETVITQQNLENHIEITGWATNAEVRQQLLQAQVMVLPSFAEGLPVVIMESLALARPVLSTYVAGIPELVEPGISGWLVPSGDATALADAMRQAIHTPVEQLAEMGKVGRDRVCQNHDAAIEAKTLIDLFEKYSQMG</sequence>
<evidence type="ECO:0000313" key="2">
    <source>
        <dbReference type="EMBL" id="HFM98088.1"/>
    </source>
</evidence>
<reference evidence="2" key="1">
    <citation type="journal article" date="2020" name="mSystems">
        <title>Genome- and Community-Level Interaction Insights into Carbon Utilization and Element Cycling Functions of Hydrothermarchaeota in Hydrothermal Sediment.</title>
        <authorList>
            <person name="Zhou Z."/>
            <person name="Liu Y."/>
            <person name="Xu W."/>
            <person name="Pan J."/>
            <person name="Luo Z.H."/>
            <person name="Li M."/>
        </authorList>
    </citation>
    <scope>NUCLEOTIDE SEQUENCE [LARGE SCALE GENOMIC DNA]</scope>
    <source>
        <strain evidence="2">SpSt-418</strain>
    </source>
</reference>
<feature type="domain" description="Glycosyltransferase subfamily 4-like N-terminal" evidence="1">
    <location>
        <begin position="101"/>
        <end position="208"/>
    </location>
</feature>
<dbReference type="SUPFAM" id="SSF53756">
    <property type="entry name" value="UDP-Glycosyltransferase/glycogen phosphorylase"/>
    <property type="match status" value="1"/>
</dbReference>
<organism evidence="2">
    <name type="scientific">Oscillatoriales cyanobacterium SpSt-418</name>
    <dbReference type="NCBI Taxonomy" id="2282169"/>
    <lineage>
        <taxon>Bacteria</taxon>
        <taxon>Bacillati</taxon>
        <taxon>Cyanobacteriota</taxon>
        <taxon>Cyanophyceae</taxon>
        <taxon>Oscillatoriophycideae</taxon>
        <taxon>Oscillatoriales</taxon>
    </lineage>
</organism>
<accession>A0A7C3KEJ5</accession>
<evidence type="ECO:0000259" key="1">
    <source>
        <dbReference type="Pfam" id="PF13439"/>
    </source>
</evidence>
<dbReference type="GO" id="GO:0016757">
    <property type="term" value="F:glycosyltransferase activity"/>
    <property type="evidence" value="ECO:0007669"/>
    <property type="project" value="TreeGrafter"/>
</dbReference>
<dbReference type="PANTHER" id="PTHR45947:SF15">
    <property type="entry name" value="TEICHURONIC ACID BIOSYNTHESIS GLYCOSYLTRANSFERASE TUAC-RELATED"/>
    <property type="match status" value="1"/>
</dbReference>
<dbReference type="AlphaFoldDB" id="A0A7C3KEJ5"/>
<dbReference type="InterPro" id="IPR028098">
    <property type="entry name" value="Glyco_trans_4-like_N"/>
</dbReference>